<keyword evidence="2" id="KW-1185">Reference proteome</keyword>
<evidence type="ECO:0000313" key="2">
    <source>
        <dbReference type="Proteomes" id="UP000554482"/>
    </source>
</evidence>
<comment type="caution">
    <text evidence="1">The sequence shown here is derived from an EMBL/GenBank/DDBJ whole genome shotgun (WGS) entry which is preliminary data.</text>
</comment>
<feature type="non-terminal residue" evidence="1">
    <location>
        <position position="1"/>
    </location>
</feature>
<reference evidence="1 2" key="1">
    <citation type="submission" date="2020-06" db="EMBL/GenBank/DDBJ databases">
        <title>Transcriptomic and genomic resources for Thalictrum thalictroides and T. hernandezii: Facilitating candidate gene discovery in an emerging model plant lineage.</title>
        <authorList>
            <person name="Arias T."/>
            <person name="Riano-Pachon D.M."/>
            <person name="Di Stilio V.S."/>
        </authorList>
    </citation>
    <scope>NUCLEOTIDE SEQUENCE [LARGE SCALE GENOMIC DNA]</scope>
    <source>
        <strain evidence="2">cv. WT478/WT964</strain>
        <tissue evidence="1">Leaves</tissue>
    </source>
</reference>
<proteinExistence type="predicted"/>
<evidence type="ECO:0000313" key="1">
    <source>
        <dbReference type="EMBL" id="KAF5183481.1"/>
    </source>
</evidence>
<gene>
    <name evidence="1" type="ORF">FRX31_026933</name>
</gene>
<dbReference type="Proteomes" id="UP000554482">
    <property type="component" value="Unassembled WGS sequence"/>
</dbReference>
<dbReference type="AlphaFoldDB" id="A0A7J6VFN1"/>
<dbReference type="EMBL" id="JABWDY010033346">
    <property type="protein sequence ID" value="KAF5183481.1"/>
    <property type="molecule type" value="Genomic_DNA"/>
</dbReference>
<accession>A0A7J6VFN1</accession>
<name>A0A7J6VFN1_THATH</name>
<sequence>VFYDSEATPVALTESSLYSRSKSVSELYVKPNKRGLVSVLSCFPGLIVHPIVGLDETG</sequence>
<protein>
    <submittedName>
        <fullName evidence="1">Uncharacterized protein</fullName>
    </submittedName>
</protein>
<organism evidence="1 2">
    <name type="scientific">Thalictrum thalictroides</name>
    <name type="common">Rue-anemone</name>
    <name type="synonym">Anemone thalictroides</name>
    <dbReference type="NCBI Taxonomy" id="46969"/>
    <lineage>
        <taxon>Eukaryota</taxon>
        <taxon>Viridiplantae</taxon>
        <taxon>Streptophyta</taxon>
        <taxon>Embryophyta</taxon>
        <taxon>Tracheophyta</taxon>
        <taxon>Spermatophyta</taxon>
        <taxon>Magnoliopsida</taxon>
        <taxon>Ranunculales</taxon>
        <taxon>Ranunculaceae</taxon>
        <taxon>Thalictroideae</taxon>
        <taxon>Thalictrum</taxon>
    </lineage>
</organism>